<evidence type="ECO:0000256" key="6">
    <source>
        <dbReference type="ARBA" id="ARBA00022833"/>
    </source>
</evidence>
<organism evidence="12">
    <name type="scientific">Amblyomma cajennense</name>
    <name type="common">Cayenne tick</name>
    <name type="synonym">Acarus cajennensis</name>
    <dbReference type="NCBI Taxonomy" id="34607"/>
    <lineage>
        <taxon>Eukaryota</taxon>
        <taxon>Metazoa</taxon>
        <taxon>Ecdysozoa</taxon>
        <taxon>Arthropoda</taxon>
        <taxon>Chelicerata</taxon>
        <taxon>Arachnida</taxon>
        <taxon>Acari</taxon>
        <taxon>Parasitiformes</taxon>
        <taxon>Ixodida</taxon>
        <taxon>Ixodoidea</taxon>
        <taxon>Ixodidae</taxon>
        <taxon>Amblyomminae</taxon>
        <taxon>Amblyomma</taxon>
    </lineage>
</organism>
<evidence type="ECO:0000256" key="8">
    <source>
        <dbReference type="ARBA" id="ARBA00023163"/>
    </source>
</evidence>
<keyword evidence="4 11" id="KW-0227">DNA damage</keyword>
<name>A0A023FJV2_AMBCJ</name>
<evidence type="ECO:0000256" key="11">
    <source>
        <dbReference type="RuleBase" id="RU368090"/>
    </source>
</evidence>
<evidence type="ECO:0000256" key="3">
    <source>
        <dbReference type="ARBA" id="ARBA00022723"/>
    </source>
</evidence>
<keyword evidence="7 11" id="KW-0805">Transcription regulation</keyword>
<dbReference type="GO" id="GO:0008270">
    <property type="term" value="F:zinc ion binding"/>
    <property type="evidence" value="ECO:0007669"/>
    <property type="project" value="UniProtKB-KW"/>
</dbReference>
<evidence type="ECO:0000256" key="5">
    <source>
        <dbReference type="ARBA" id="ARBA00022771"/>
    </source>
</evidence>
<dbReference type="EMBL" id="GBBK01003147">
    <property type="protein sequence ID" value="JAC21335.1"/>
    <property type="molecule type" value="mRNA"/>
</dbReference>
<keyword evidence="3 11" id="KW-0479">Metal-binding</keyword>
<dbReference type="InterPro" id="IPR004600">
    <property type="entry name" value="TFIIH_Tfb4/GTF2H3"/>
</dbReference>
<keyword evidence="10 11" id="KW-0539">Nucleus</keyword>
<evidence type="ECO:0000256" key="1">
    <source>
        <dbReference type="ARBA" id="ARBA00004123"/>
    </source>
</evidence>
<sequence length="293" mass="32265">MPCEDEGSLLVTIIDTNPCASLLQNEEGIVSKFLDAATVFCNSHLMLNPCNKLAVIACHSHKSLFLYPRAQPSAQDNYSVDGQYELFSEVKSAIKEGVKELVLSDQSESHISETLLTGGLSLALCHINRVEKETAGQKKIASRILVLSASGESASQYLNFMNVFFTAQKKNIIIDACVLEKDSGLLQQGCDITGGKYMKVPNHSGLLQYLLWLFLPDKASRDYLVFPPPVHVDYRAACFCHRNLIEIGYVCSVCLSIFCAFSPICSTCQTAFKFTGPLPPLLKSKKKKQKLGI</sequence>
<dbReference type="GO" id="GO:0006289">
    <property type="term" value="P:nucleotide-excision repair"/>
    <property type="evidence" value="ECO:0007669"/>
    <property type="project" value="UniProtKB-UniRule"/>
</dbReference>
<evidence type="ECO:0000256" key="7">
    <source>
        <dbReference type="ARBA" id="ARBA00023015"/>
    </source>
</evidence>
<keyword evidence="6 11" id="KW-0862">Zinc</keyword>
<evidence type="ECO:0000256" key="2">
    <source>
        <dbReference type="ARBA" id="ARBA00005273"/>
    </source>
</evidence>
<comment type="similarity">
    <text evidence="2 11">Belongs to the TFB4 family.</text>
</comment>
<dbReference type="Gene3D" id="3.40.50.410">
    <property type="entry name" value="von Willebrand factor, type A domain"/>
    <property type="match status" value="1"/>
</dbReference>
<comment type="subcellular location">
    <subcellularLocation>
        <location evidence="1 11">Nucleus</location>
    </subcellularLocation>
</comment>
<evidence type="ECO:0000256" key="10">
    <source>
        <dbReference type="ARBA" id="ARBA00023242"/>
    </source>
</evidence>
<protein>
    <recommendedName>
        <fullName evidence="11">General transcription factor IIH subunit 3</fullName>
    </recommendedName>
    <alternativeName>
        <fullName evidence="11">General transcription factor IIH polypeptide 3</fullName>
    </alternativeName>
</protein>
<reference evidence="12" key="1">
    <citation type="submission" date="2014-03" db="EMBL/GenBank/DDBJ databases">
        <title>The sialotranscriptome of Amblyomma triste, Amblyomma parvum and Amblyomma cajennense ticks, uncovered by 454-based RNA-seq.</title>
        <authorList>
            <person name="Garcia G.R."/>
            <person name="Gardinassi L.G."/>
            <person name="Ribeiro J.M."/>
            <person name="Anatriello E."/>
            <person name="Ferreira B.R."/>
            <person name="Moreira H.N."/>
            <person name="Mafra C."/>
            <person name="Olegario M.M."/>
            <person name="Szabo P.J."/>
            <person name="Miranda-Santos I.K."/>
            <person name="Maruyama S.R."/>
        </authorList>
    </citation>
    <scope>NUCLEOTIDE SEQUENCE</scope>
    <source>
        <strain evidence="12">Uberlandia</strain>
        <tissue evidence="12">Salivary glands</tissue>
    </source>
</reference>
<dbReference type="InterPro" id="IPR036465">
    <property type="entry name" value="vWFA_dom_sf"/>
</dbReference>
<dbReference type="GO" id="GO:0005675">
    <property type="term" value="C:transcription factor TFIIH holo complex"/>
    <property type="evidence" value="ECO:0007669"/>
    <property type="project" value="UniProtKB-UniRule"/>
</dbReference>
<dbReference type="Pfam" id="PF03850">
    <property type="entry name" value="Tfb4"/>
    <property type="match status" value="1"/>
</dbReference>
<dbReference type="GO" id="GO:0006355">
    <property type="term" value="P:regulation of DNA-templated transcription"/>
    <property type="evidence" value="ECO:0007669"/>
    <property type="project" value="InterPro"/>
</dbReference>
<dbReference type="AlphaFoldDB" id="A0A023FJV2"/>
<keyword evidence="5 11" id="KW-0863">Zinc-finger</keyword>
<accession>A0A023FJV2</accession>
<dbReference type="GO" id="GO:0000439">
    <property type="term" value="C:transcription factor TFIIH core complex"/>
    <property type="evidence" value="ECO:0007669"/>
    <property type="project" value="UniProtKB-UniRule"/>
</dbReference>
<keyword evidence="8 11" id="KW-0804">Transcription</keyword>
<evidence type="ECO:0000256" key="9">
    <source>
        <dbReference type="ARBA" id="ARBA00023204"/>
    </source>
</evidence>
<dbReference type="PANTHER" id="PTHR12831:SF0">
    <property type="entry name" value="GENERAL TRANSCRIPTION FACTOR IIH SUBUNIT 3"/>
    <property type="match status" value="1"/>
</dbReference>
<comment type="function">
    <text evidence="11">Component of the general transcription and DNA repair factor IIH (TFIIH) core complex, which is involved in general and transcription-coupled nucleotide excision repair (NER) of damaged DNA and, when complexed to CAK, in RNA transcription by RNA polymerase II. In NER, TFIIH acts by opening DNA around the lesion to allow the excision of the damaged oligonucleotide and its replacement by a new DNA fragment. In transcription, TFIIH has an essential role in transcription initiation. When the pre-initiation complex (PIC) has been established, TFIIH is required for promoter opening and promoter escape. Phosphorylation of the C-terminal tail (CTD) of the largest subunit of RNA polymerase II by the kinase module CAK controls the initiation of transcription.</text>
</comment>
<dbReference type="PANTHER" id="PTHR12831">
    <property type="entry name" value="TRANSCRIPTION INITIATION FACTOR IIH TFIIH , POLYPEPTIDE 3-RELATED"/>
    <property type="match status" value="1"/>
</dbReference>
<evidence type="ECO:0000313" key="12">
    <source>
        <dbReference type="EMBL" id="JAC21335.1"/>
    </source>
</evidence>
<evidence type="ECO:0000256" key="4">
    <source>
        <dbReference type="ARBA" id="ARBA00022763"/>
    </source>
</evidence>
<proteinExistence type="evidence at transcript level"/>
<comment type="subunit">
    <text evidence="11">Part of a TFIID-containing RNA polymerase II pre-initiation complex that is composed of TBP and at least GTF2A1, GTF2A2, GTF2E1, GTF2E2, GTF2F1, GTF2H2, GTF2H3, GTF2H4, GTF2H5, GTF2B, TCEA1, ERCC2, ERCC3, TAF1, TAF2, TAF3, TAF4, TAF5, TAF6, TAF7, TAF8, TAF9, TAF10, TAF11, TAF12 and TAF13. Component of the 7-subunit TFIIH core complex composed of XPB/ERCC3, XPD/ERCC2, GTF2H1, GTF2H2, GTF2H3, GTF2H4 and GTF2H5, which is active in NER. The core complex associates with the 3-subunit CDK-activating kinase (CAK) module composed of CCNH/cyclin H, CDK7 and MNAT1 to form the 10-subunit holoenzyme (holo-TFIIH) active in transcription. Interacts with RARA; the interaction requires prior phosphorylation of RARA on 'Ser-369' which then enhances interaction of RARA with CDK7.</text>
</comment>
<keyword evidence="9 11" id="KW-0234">DNA repair</keyword>